<dbReference type="AlphaFoldDB" id="A0A978W3T1"/>
<evidence type="ECO:0000313" key="2">
    <source>
        <dbReference type="Proteomes" id="UP000813462"/>
    </source>
</evidence>
<evidence type="ECO:0000313" key="1">
    <source>
        <dbReference type="EMBL" id="KAH7546615.1"/>
    </source>
</evidence>
<evidence type="ECO:0008006" key="3">
    <source>
        <dbReference type="Google" id="ProtNLM"/>
    </source>
</evidence>
<dbReference type="Proteomes" id="UP000813462">
    <property type="component" value="Unassembled WGS sequence"/>
</dbReference>
<proteinExistence type="predicted"/>
<sequence>MYDVTIVRLDLKLMCDDHDLECGPGSMRILTKAFRNLKKLVLHVQHEFPLLQKTEINAYQEPSPPSSSHECLKEVEILGYNAFGEKECITYFIKHCVAL</sequence>
<accession>A0A978W3T1</accession>
<organism evidence="1 2">
    <name type="scientific">Ziziphus jujuba var. spinosa</name>
    <dbReference type="NCBI Taxonomy" id="714518"/>
    <lineage>
        <taxon>Eukaryota</taxon>
        <taxon>Viridiplantae</taxon>
        <taxon>Streptophyta</taxon>
        <taxon>Embryophyta</taxon>
        <taxon>Tracheophyta</taxon>
        <taxon>Spermatophyta</taxon>
        <taxon>Magnoliopsida</taxon>
        <taxon>eudicotyledons</taxon>
        <taxon>Gunneridae</taxon>
        <taxon>Pentapetalae</taxon>
        <taxon>rosids</taxon>
        <taxon>fabids</taxon>
        <taxon>Rosales</taxon>
        <taxon>Rhamnaceae</taxon>
        <taxon>Paliureae</taxon>
        <taxon>Ziziphus</taxon>
    </lineage>
</organism>
<gene>
    <name evidence="1" type="ORF">FEM48_Zijuj01G0219900</name>
</gene>
<protein>
    <recommendedName>
        <fullName evidence="3">FBD domain-containing protein</fullName>
    </recommendedName>
</protein>
<name>A0A978W3T1_ZIZJJ</name>
<comment type="caution">
    <text evidence="1">The sequence shown here is derived from an EMBL/GenBank/DDBJ whole genome shotgun (WGS) entry which is preliminary data.</text>
</comment>
<dbReference type="EMBL" id="JAEACU010000001">
    <property type="protein sequence ID" value="KAH7546615.1"/>
    <property type="molecule type" value="Genomic_DNA"/>
</dbReference>
<reference evidence="1" key="1">
    <citation type="journal article" date="2021" name="Front. Plant Sci.">
        <title>Chromosome-Scale Genome Assembly for Chinese Sour Jujube and Insights Into Its Genome Evolution and Domestication Signature.</title>
        <authorList>
            <person name="Shen L.-Y."/>
            <person name="Luo H."/>
            <person name="Wang X.-L."/>
            <person name="Wang X.-M."/>
            <person name="Qiu X.-J."/>
            <person name="Liu H."/>
            <person name="Zhou S.-S."/>
            <person name="Jia K.-H."/>
            <person name="Nie S."/>
            <person name="Bao Y.-T."/>
            <person name="Zhang R.-G."/>
            <person name="Yun Q.-Z."/>
            <person name="Chai Y.-H."/>
            <person name="Lu J.-Y."/>
            <person name="Li Y."/>
            <person name="Zhao S.-W."/>
            <person name="Mao J.-F."/>
            <person name="Jia S.-G."/>
            <person name="Mao Y.-M."/>
        </authorList>
    </citation>
    <scope>NUCLEOTIDE SEQUENCE</scope>
    <source>
        <strain evidence="1">AT0</strain>
        <tissue evidence="1">Leaf</tissue>
    </source>
</reference>